<feature type="transmembrane region" description="Helical" evidence="1">
    <location>
        <begin position="67"/>
        <end position="89"/>
    </location>
</feature>
<keyword evidence="1" id="KW-1133">Transmembrane helix</keyword>
<proteinExistence type="predicted"/>
<organism evidence="2 3">
    <name type="scientific">Xanthomarina spongicola</name>
    <dbReference type="NCBI Taxonomy" id="570520"/>
    <lineage>
        <taxon>Bacteria</taxon>
        <taxon>Pseudomonadati</taxon>
        <taxon>Bacteroidota</taxon>
        <taxon>Flavobacteriia</taxon>
        <taxon>Flavobacteriales</taxon>
        <taxon>Flavobacteriaceae</taxon>
        <taxon>Xanthomarina</taxon>
    </lineage>
</organism>
<dbReference type="Proteomes" id="UP000245430">
    <property type="component" value="Unassembled WGS sequence"/>
</dbReference>
<feature type="transmembrane region" description="Helical" evidence="1">
    <location>
        <begin position="34"/>
        <end position="55"/>
    </location>
</feature>
<protein>
    <submittedName>
        <fullName evidence="2">Uncharacterized protein</fullName>
    </submittedName>
</protein>
<keyword evidence="3" id="KW-1185">Reference proteome</keyword>
<comment type="caution">
    <text evidence="2">The sequence shown here is derived from an EMBL/GenBank/DDBJ whole genome shotgun (WGS) entry which is preliminary data.</text>
</comment>
<evidence type="ECO:0000313" key="3">
    <source>
        <dbReference type="Proteomes" id="UP000245430"/>
    </source>
</evidence>
<name>A0A316DIZ8_9FLAO</name>
<accession>A0A316DIZ8</accession>
<evidence type="ECO:0000256" key="1">
    <source>
        <dbReference type="SAM" id="Phobius"/>
    </source>
</evidence>
<gene>
    <name evidence="2" type="ORF">LX78_02136</name>
</gene>
<keyword evidence="1" id="KW-0472">Membrane</keyword>
<reference evidence="2 3" key="1">
    <citation type="submission" date="2018-05" db="EMBL/GenBank/DDBJ databases">
        <title>Genomic Encyclopedia of Archaeal and Bacterial Type Strains, Phase II (KMG-II): from individual species to whole genera.</title>
        <authorList>
            <person name="Goeker M."/>
        </authorList>
    </citation>
    <scope>NUCLEOTIDE SEQUENCE [LARGE SCALE GENOMIC DNA]</scope>
    <source>
        <strain evidence="2 3">DSM 22637</strain>
    </source>
</reference>
<sequence length="95" mass="10664">MTQNKRLKSILLFATLILLIPLIAMQFSTEVNWSVFDFIIAGVLLFGTGFLLELVIRKVKTRQNRIVFFLIIIALLVLTWIELAVGLFGTPLAGS</sequence>
<keyword evidence="1" id="KW-0812">Transmembrane</keyword>
<evidence type="ECO:0000313" key="2">
    <source>
        <dbReference type="EMBL" id="PWK18227.1"/>
    </source>
</evidence>
<dbReference type="AlphaFoldDB" id="A0A316DIZ8"/>
<dbReference type="EMBL" id="QGGP01000005">
    <property type="protein sequence ID" value="PWK18227.1"/>
    <property type="molecule type" value="Genomic_DNA"/>
</dbReference>